<name>A0ABT5BJW2_9BACT</name>
<dbReference type="SMART" id="SM00487">
    <property type="entry name" value="DEXDc"/>
    <property type="match status" value="1"/>
</dbReference>
<evidence type="ECO:0000313" key="9">
    <source>
        <dbReference type="Proteomes" id="UP001217838"/>
    </source>
</evidence>
<feature type="region of interest" description="Disordered" evidence="5">
    <location>
        <begin position="547"/>
        <end position="573"/>
    </location>
</feature>
<evidence type="ECO:0000256" key="3">
    <source>
        <dbReference type="ARBA" id="ARBA00022806"/>
    </source>
</evidence>
<dbReference type="CDD" id="cd18011">
    <property type="entry name" value="DEXDc_RapA"/>
    <property type="match status" value="1"/>
</dbReference>
<evidence type="ECO:0000259" key="7">
    <source>
        <dbReference type="PROSITE" id="PS51194"/>
    </source>
</evidence>
<dbReference type="PANTHER" id="PTHR45766">
    <property type="entry name" value="DNA ANNEALING HELICASE AND ENDONUCLEASE ZRANB3 FAMILY MEMBER"/>
    <property type="match status" value="1"/>
</dbReference>
<keyword evidence="9" id="KW-1185">Reference proteome</keyword>
<dbReference type="InterPro" id="IPR001650">
    <property type="entry name" value="Helicase_C-like"/>
</dbReference>
<dbReference type="RefSeq" id="WP_272008657.1">
    <property type="nucleotide sequence ID" value="NZ_JAQNDN010000024.1"/>
</dbReference>
<gene>
    <name evidence="8" type="primary">drmD</name>
    <name evidence="8" type="ORF">POL58_42155</name>
</gene>
<dbReference type="InterPro" id="IPR038718">
    <property type="entry name" value="SNF2-like_sf"/>
</dbReference>
<dbReference type="EMBL" id="JAQNDN010000024">
    <property type="protein sequence ID" value="MDC0674428.1"/>
    <property type="molecule type" value="Genomic_DNA"/>
</dbReference>
<evidence type="ECO:0000256" key="4">
    <source>
        <dbReference type="ARBA" id="ARBA00022840"/>
    </source>
</evidence>
<evidence type="ECO:0000256" key="2">
    <source>
        <dbReference type="ARBA" id="ARBA00022801"/>
    </source>
</evidence>
<sequence>MPQPDKRSLLQVLTKARLRELVDGFELKLAAAEAKDAHVELLARSKKATLPKILELLLRDELKDICRAHGLEDGGREKSVLIARLLGQPGAVEPEPTTEAPAPAVPPRTVPARLPWRDTGPLEPGQIVHVRARQYLVDEVVPPPQPGHATLVRLSCLEDDAQGDALEVLWEHELDAHVLGRASWDRVASRGFDRPELFSAYLHTLRWSCVTATDPRLFQAPYRAGIEVKDYQLEPLRKALAMPRVRLFIADDVGLGKTIEAGLILREMLLRQRVRRIVVACPPSVVRQWQDEMEQRFGLTFVVLDRDYVAACRRERGYGINPWTTHTRFIVSHPLLRDETYAAPLREWLRPDPGDEQAVTAQSLLILDEAHNAAPASGARYAVDSHFTRAIRELAQRFEHRLFLSATPHNGHSNSFSALLEILDPDRFCRGVPPDARLLDEVMVRRLKSDLREISTDDFPDRRIVPEILDGLPDDAPELLLSRLLQRYRELREARLAAAPRGQRHAGMLVIVALQKRLLSSIEAFACTLAVHRRAIDRKVDAEDELAGSAELPSSLSDGTGADDDRAELPEDEVAREEAAQLDLITARAPAVGPEERALLAEMTAVAETARHLPDARVRRLVVWLKEQMCPDLGRPGAAWNDRRVILFTEYADTKRYLMHQLAAAIDGSEQADARLRAFHGGMGDGAREQIKAAFNADPGKHPLRILVATDAAREGVNLQNHCAHLFHFDIPWNPSRMEQRNGRIDRKLQRAPVVYCHYFVLPQRAEDRVLDVLVRKTATIHRELGSLSPVVERNLDELLRGGIAHTREADLSAEIAAQEPRRKTLLDLQIDRELEQVRRRQHDLKQRVQELRELLAESQQWLGLSDDHFRGALSAALELLGAEPLAPLDDSAQSDPARARWRLPALDRRAGADPSWAATLDALRAPRRREQKLWDWRREAPIRPIVFRDPRSLDGEVVHLHLEHRVVQRLLGRFRSQGFLHDELTRACVLRTDDPEPKLLVLGRLSLYGPRAARLHDEVLAVAAEWIDPDLRGRKRLTALPRGDRDEVLAQLERALGTPRLRDVSPALQTRLRAHAARDVAELLPQLDTRARERISSAEKQLHRRGQHEADALAQVIAGQIARIQRKIAEHDDSQLGLEFRDEHERRQLAADRRYWDVRLPELAREAARAPEAIRRGYGVQAVRVEPVGLVYLWPVSA</sequence>
<dbReference type="PANTHER" id="PTHR45766:SF6">
    <property type="entry name" value="SWI_SNF-RELATED MATRIX-ASSOCIATED ACTIN-DEPENDENT REGULATOR OF CHROMATIN SUBFAMILY A-LIKE PROTEIN 1"/>
    <property type="match status" value="1"/>
</dbReference>
<dbReference type="Proteomes" id="UP001217838">
    <property type="component" value="Unassembled WGS sequence"/>
</dbReference>
<keyword evidence="1" id="KW-0547">Nucleotide-binding</keyword>
<keyword evidence="4" id="KW-0067">ATP-binding</keyword>
<organism evidence="8 9">
    <name type="scientific">Nannocystis radixulma</name>
    <dbReference type="NCBI Taxonomy" id="2995305"/>
    <lineage>
        <taxon>Bacteria</taxon>
        <taxon>Pseudomonadati</taxon>
        <taxon>Myxococcota</taxon>
        <taxon>Polyangia</taxon>
        <taxon>Nannocystales</taxon>
        <taxon>Nannocystaceae</taxon>
        <taxon>Nannocystis</taxon>
    </lineage>
</organism>
<dbReference type="SMART" id="SM00490">
    <property type="entry name" value="HELICc"/>
    <property type="match status" value="1"/>
</dbReference>
<dbReference type="InterPro" id="IPR049730">
    <property type="entry name" value="SNF2/RAD54-like_C"/>
</dbReference>
<dbReference type="Gene3D" id="3.40.50.10810">
    <property type="entry name" value="Tandem AAA-ATPase domain"/>
    <property type="match status" value="1"/>
</dbReference>
<comment type="caution">
    <text evidence="8">The sequence shown here is derived from an EMBL/GenBank/DDBJ whole genome shotgun (WGS) entry which is preliminary data.</text>
</comment>
<accession>A0ABT5BJW2</accession>
<keyword evidence="3" id="KW-0347">Helicase</keyword>
<evidence type="ECO:0000259" key="6">
    <source>
        <dbReference type="PROSITE" id="PS51192"/>
    </source>
</evidence>
<dbReference type="CDD" id="cd18793">
    <property type="entry name" value="SF2_C_SNF"/>
    <property type="match status" value="1"/>
</dbReference>
<dbReference type="InterPro" id="IPR014001">
    <property type="entry name" value="Helicase_ATP-bd"/>
</dbReference>
<evidence type="ECO:0000256" key="5">
    <source>
        <dbReference type="SAM" id="MobiDB-lite"/>
    </source>
</evidence>
<feature type="domain" description="Helicase C-terminal" evidence="7">
    <location>
        <begin position="617"/>
        <end position="797"/>
    </location>
</feature>
<dbReference type="PROSITE" id="PS51192">
    <property type="entry name" value="HELICASE_ATP_BIND_1"/>
    <property type="match status" value="1"/>
</dbReference>
<evidence type="ECO:0000256" key="1">
    <source>
        <dbReference type="ARBA" id="ARBA00022741"/>
    </source>
</evidence>
<evidence type="ECO:0000313" key="8">
    <source>
        <dbReference type="EMBL" id="MDC0674428.1"/>
    </source>
</evidence>
<proteinExistence type="predicted"/>
<dbReference type="NCBIfam" id="NF038317">
    <property type="entry name" value="DISARM_DrmD"/>
    <property type="match status" value="1"/>
</dbReference>
<reference evidence="8 9" key="1">
    <citation type="submission" date="2022-11" db="EMBL/GenBank/DDBJ databases">
        <title>Minimal conservation of predation-associated metabolite biosynthetic gene clusters underscores biosynthetic potential of Myxococcota including descriptions for ten novel species: Archangium lansinium sp. nov., Myxococcus landrumus sp. nov., Nannocystis bai.</title>
        <authorList>
            <person name="Ahearne A."/>
            <person name="Stevens C."/>
            <person name="Dowd S."/>
        </authorList>
    </citation>
    <scope>NUCLEOTIDE SEQUENCE [LARGE SCALE GENOMIC DNA]</scope>
    <source>
        <strain evidence="8 9">NCELM</strain>
    </source>
</reference>
<dbReference type="InterPro" id="IPR057342">
    <property type="entry name" value="DEXDc_RapA"/>
</dbReference>
<protein>
    <submittedName>
        <fullName evidence="8">DISARM system SNF2-like helicase DrmD</fullName>
    </submittedName>
</protein>
<feature type="domain" description="Helicase ATP-binding" evidence="6">
    <location>
        <begin position="238"/>
        <end position="426"/>
    </location>
</feature>
<keyword evidence="2" id="KW-0378">Hydrolase</keyword>
<dbReference type="PROSITE" id="PS51194">
    <property type="entry name" value="HELICASE_CTER"/>
    <property type="match status" value="1"/>
</dbReference>
<dbReference type="Pfam" id="PF00176">
    <property type="entry name" value="SNF2-rel_dom"/>
    <property type="match status" value="1"/>
</dbReference>
<dbReference type="Pfam" id="PF00271">
    <property type="entry name" value="Helicase_C"/>
    <property type="match status" value="1"/>
</dbReference>
<dbReference type="InterPro" id="IPR027417">
    <property type="entry name" value="P-loop_NTPase"/>
</dbReference>
<dbReference type="SUPFAM" id="SSF52540">
    <property type="entry name" value="P-loop containing nucleoside triphosphate hydrolases"/>
    <property type="match status" value="2"/>
</dbReference>
<dbReference type="Gene3D" id="3.40.50.300">
    <property type="entry name" value="P-loop containing nucleotide triphosphate hydrolases"/>
    <property type="match status" value="1"/>
</dbReference>
<dbReference type="InterPro" id="IPR000330">
    <property type="entry name" value="SNF2_N"/>
</dbReference>